<dbReference type="InterPro" id="IPR051560">
    <property type="entry name" value="MAM_domain-containing"/>
</dbReference>
<dbReference type="eggNOG" id="KOG1095">
    <property type="taxonomic scope" value="Eukaryota"/>
</dbReference>
<dbReference type="PANTHER" id="PTHR23282">
    <property type="entry name" value="APICAL ENDOSOMAL GLYCOPROTEIN PRECURSOR"/>
    <property type="match status" value="1"/>
</dbReference>
<dbReference type="PANTHER" id="PTHR23282:SF142">
    <property type="entry name" value="MAM DOMAIN-CONTAINING PROTEIN"/>
    <property type="match status" value="1"/>
</dbReference>
<name>C3XSH3_BRAFL</name>
<proteinExistence type="predicted"/>
<dbReference type="PROSITE" id="PS50060">
    <property type="entry name" value="MAM_2"/>
    <property type="match status" value="1"/>
</dbReference>
<evidence type="ECO:0000313" key="2">
    <source>
        <dbReference type="EMBL" id="EEN68894.1"/>
    </source>
</evidence>
<feature type="domain" description="MAM" evidence="1">
    <location>
        <begin position="1"/>
        <end position="135"/>
    </location>
</feature>
<evidence type="ECO:0000259" key="1">
    <source>
        <dbReference type="PROSITE" id="PS50060"/>
    </source>
</evidence>
<dbReference type="CDD" id="cd06263">
    <property type="entry name" value="MAM"/>
    <property type="match status" value="1"/>
</dbReference>
<feature type="non-terminal residue" evidence="2">
    <location>
        <position position="1"/>
    </location>
</feature>
<dbReference type="InterPro" id="IPR013320">
    <property type="entry name" value="ConA-like_dom_sf"/>
</dbReference>
<dbReference type="SUPFAM" id="SSF49899">
    <property type="entry name" value="Concanavalin A-like lectins/glucanases"/>
    <property type="match status" value="1"/>
</dbReference>
<dbReference type="STRING" id="7739.C3XSH3"/>
<dbReference type="SMART" id="SM00137">
    <property type="entry name" value="MAM"/>
    <property type="match status" value="1"/>
</dbReference>
<dbReference type="InterPro" id="IPR000998">
    <property type="entry name" value="MAM_dom"/>
</dbReference>
<dbReference type="EMBL" id="GG666459">
    <property type="protein sequence ID" value="EEN68894.1"/>
    <property type="molecule type" value="Genomic_DNA"/>
</dbReference>
<dbReference type="GO" id="GO:0016020">
    <property type="term" value="C:membrane"/>
    <property type="evidence" value="ECO:0007669"/>
    <property type="project" value="InterPro"/>
</dbReference>
<feature type="non-terminal residue" evidence="2">
    <location>
        <position position="135"/>
    </location>
</feature>
<reference evidence="2" key="1">
    <citation type="journal article" date="2008" name="Nature">
        <title>The amphioxus genome and the evolution of the chordate karyotype.</title>
        <authorList>
            <consortium name="US DOE Joint Genome Institute (JGI-PGF)"/>
            <person name="Putnam N.H."/>
            <person name="Butts T."/>
            <person name="Ferrier D.E.K."/>
            <person name="Furlong R.F."/>
            <person name="Hellsten U."/>
            <person name="Kawashima T."/>
            <person name="Robinson-Rechavi M."/>
            <person name="Shoguchi E."/>
            <person name="Terry A."/>
            <person name="Yu J.-K."/>
            <person name="Benito-Gutierrez E.L."/>
            <person name="Dubchak I."/>
            <person name="Garcia-Fernandez J."/>
            <person name="Gibson-Brown J.J."/>
            <person name="Grigoriev I.V."/>
            <person name="Horton A.C."/>
            <person name="de Jong P.J."/>
            <person name="Jurka J."/>
            <person name="Kapitonov V.V."/>
            <person name="Kohara Y."/>
            <person name="Kuroki Y."/>
            <person name="Lindquist E."/>
            <person name="Lucas S."/>
            <person name="Osoegawa K."/>
            <person name="Pennacchio L.A."/>
            <person name="Salamov A.A."/>
            <person name="Satou Y."/>
            <person name="Sauka-Spengler T."/>
            <person name="Schmutz J."/>
            <person name="Shin-I T."/>
            <person name="Toyoda A."/>
            <person name="Bronner-Fraser M."/>
            <person name="Fujiyama A."/>
            <person name="Holland L.Z."/>
            <person name="Holland P.W.H."/>
            <person name="Satoh N."/>
            <person name="Rokhsar D.S."/>
        </authorList>
    </citation>
    <scope>NUCLEOTIDE SEQUENCE [LARGE SCALE GENOMIC DNA]</scope>
    <source>
        <strain evidence="2">S238N-H82</strain>
        <tissue evidence="2">Testes</tissue>
    </source>
</reference>
<organism>
    <name type="scientific">Branchiostoma floridae</name>
    <name type="common">Florida lancelet</name>
    <name type="synonym">Amphioxus</name>
    <dbReference type="NCBI Taxonomy" id="7739"/>
    <lineage>
        <taxon>Eukaryota</taxon>
        <taxon>Metazoa</taxon>
        <taxon>Chordata</taxon>
        <taxon>Cephalochordata</taxon>
        <taxon>Leptocardii</taxon>
        <taxon>Amphioxiformes</taxon>
        <taxon>Branchiostomatidae</taxon>
        <taxon>Branchiostoma</taxon>
    </lineage>
</organism>
<dbReference type="Gene3D" id="2.60.120.200">
    <property type="match status" value="1"/>
</dbReference>
<sequence>CNFEADLCSWQQSSEDDFDWMRNNGTTSTYWSGPSRDHTTGTRFGFYLFAETSSPQSYGDQAWLISPVFAATPDESICQMRYFFHMYGEHVEELNVYRRQYNSGKGVRIMNHHGDFGDMWNRFYVNISSDTPYQV</sequence>
<dbReference type="InParanoid" id="C3XSH3"/>
<dbReference type="AlphaFoldDB" id="C3XSH3"/>
<gene>
    <name evidence="2" type="ORF">BRAFLDRAFT_161191</name>
</gene>
<protein>
    <recommendedName>
        <fullName evidence="1">MAM domain-containing protein</fullName>
    </recommendedName>
</protein>
<dbReference type="Pfam" id="PF00629">
    <property type="entry name" value="MAM"/>
    <property type="match status" value="1"/>
</dbReference>
<accession>C3XSH3</accession>